<reference evidence="2 3" key="1">
    <citation type="submission" date="2021-01" db="EMBL/GenBank/DDBJ databases">
        <title>Genomic Encyclopedia of Type Strains, Phase IV (KMG-IV): sequencing the most valuable type-strain genomes for metagenomic binning, comparative biology and taxonomic classification.</title>
        <authorList>
            <person name="Goeker M."/>
        </authorList>
    </citation>
    <scope>NUCLEOTIDE SEQUENCE [LARGE SCALE GENOMIC DNA]</scope>
    <source>
        <strain evidence="2 3">DSM 28236</strain>
    </source>
</reference>
<sequence length="63" mass="7155">MRVSPGFIQMWISFIAMGLMIAAALLIMLSRCKLKGIFRFALSFFSYFIFIIGGLLMLLVMIT</sequence>
<protein>
    <recommendedName>
        <fullName evidence="4">DUF2768 domain-containing protein</fullName>
    </recommendedName>
</protein>
<keyword evidence="1" id="KW-1133">Transmembrane helix</keyword>
<keyword evidence="1" id="KW-0812">Transmembrane</keyword>
<evidence type="ECO:0008006" key="4">
    <source>
        <dbReference type="Google" id="ProtNLM"/>
    </source>
</evidence>
<dbReference type="RefSeq" id="WP_205003231.1">
    <property type="nucleotide sequence ID" value="NZ_JAFBER010000007.1"/>
</dbReference>
<dbReference type="InterPro" id="IPR020076">
    <property type="entry name" value="DUF2768"/>
</dbReference>
<feature type="transmembrane region" description="Helical" evidence="1">
    <location>
        <begin position="6"/>
        <end position="28"/>
    </location>
</feature>
<comment type="caution">
    <text evidence="2">The sequence shown here is derived from an EMBL/GenBank/DDBJ whole genome shotgun (WGS) entry which is preliminary data.</text>
</comment>
<keyword evidence="1" id="KW-0472">Membrane</keyword>
<proteinExistence type="predicted"/>
<keyword evidence="3" id="KW-1185">Reference proteome</keyword>
<feature type="transmembrane region" description="Helical" evidence="1">
    <location>
        <begin position="40"/>
        <end position="62"/>
    </location>
</feature>
<dbReference type="EMBL" id="JAFBER010000007">
    <property type="protein sequence ID" value="MBM7645304.1"/>
    <property type="molecule type" value="Genomic_DNA"/>
</dbReference>
<accession>A0ABS2Q0U4</accession>
<evidence type="ECO:0000313" key="2">
    <source>
        <dbReference type="EMBL" id="MBM7645304.1"/>
    </source>
</evidence>
<dbReference type="Pfam" id="PF10966">
    <property type="entry name" value="DUF2768"/>
    <property type="match status" value="1"/>
</dbReference>
<evidence type="ECO:0000313" key="3">
    <source>
        <dbReference type="Proteomes" id="UP000808914"/>
    </source>
</evidence>
<evidence type="ECO:0000256" key="1">
    <source>
        <dbReference type="SAM" id="Phobius"/>
    </source>
</evidence>
<name>A0ABS2Q0U4_9BACL</name>
<gene>
    <name evidence="2" type="ORF">JOD45_001515</name>
</gene>
<organism evidence="2 3">
    <name type="scientific">Scopulibacillus daqui</name>
    <dbReference type="NCBI Taxonomy" id="1469162"/>
    <lineage>
        <taxon>Bacteria</taxon>
        <taxon>Bacillati</taxon>
        <taxon>Bacillota</taxon>
        <taxon>Bacilli</taxon>
        <taxon>Bacillales</taxon>
        <taxon>Sporolactobacillaceae</taxon>
        <taxon>Scopulibacillus</taxon>
    </lineage>
</organism>
<dbReference type="Proteomes" id="UP000808914">
    <property type="component" value="Unassembled WGS sequence"/>
</dbReference>